<reference evidence="2" key="1">
    <citation type="submission" date="2013-08" db="EMBL/GenBank/DDBJ databases">
        <authorList>
            <person name="Mendez C."/>
            <person name="Richter M."/>
            <person name="Ferrer M."/>
            <person name="Sanchez J."/>
        </authorList>
    </citation>
    <scope>NUCLEOTIDE SEQUENCE</scope>
</reference>
<dbReference type="EMBL" id="AUZY01004252">
    <property type="protein sequence ID" value="EQD64098.1"/>
    <property type="molecule type" value="Genomic_DNA"/>
</dbReference>
<reference evidence="2" key="2">
    <citation type="journal article" date="2014" name="ISME J.">
        <title>Microbial stratification in low pH oxic and suboxic macroscopic growths along an acid mine drainage.</title>
        <authorList>
            <person name="Mendez-Garcia C."/>
            <person name="Mesa V."/>
            <person name="Sprenger R.R."/>
            <person name="Richter M."/>
            <person name="Diez M.S."/>
            <person name="Solano J."/>
            <person name="Bargiela R."/>
            <person name="Golyshina O.V."/>
            <person name="Manteca A."/>
            <person name="Ramos J.L."/>
            <person name="Gallego J.R."/>
            <person name="Llorente I."/>
            <person name="Martins Dos Santos V.A."/>
            <person name="Jensen O.N."/>
            <person name="Pelaez A.I."/>
            <person name="Sanchez J."/>
            <person name="Ferrer M."/>
        </authorList>
    </citation>
    <scope>NUCLEOTIDE SEQUENCE</scope>
</reference>
<proteinExistence type="predicted"/>
<feature type="non-terminal residue" evidence="2">
    <location>
        <position position="116"/>
    </location>
</feature>
<protein>
    <submittedName>
        <fullName evidence="2">Membrane protein</fullName>
    </submittedName>
</protein>
<evidence type="ECO:0000313" key="2">
    <source>
        <dbReference type="EMBL" id="EQD64098.1"/>
    </source>
</evidence>
<sequence>MLFLLLDLFLDALDLVTSAVPEYAQGSTYYGFSHLMLHGPFTFSYLGVQLGVGMVLPLVLWLIPAVRRSWLGGAVMSLAVLAGVYAMRWNVVLGGQAESKVSSNTVVTNSIPFTGF</sequence>
<evidence type="ECO:0000256" key="1">
    <source>
        <dbReference type="SAM" id="Phobius"/>
    </source>
</evidence>
<organism evidence="2">
    <name type="scientific">mine drainage metagenome</name>
    <dbReference type="NCBI Taxonomy" id="410659"/>
    <lineage>
        <taxon>unclassified sequences</taxon>
        <taxon>metagenomes</taxon>
        <taxon>ecological metagenomes</taxon>
    </lineage>
</organism>
<keyword evidence="1" id="KW-0472">Membrane</keyword>
<feature type="transmembrane region" description="Helical" evidence="1">
    <location>
        <begin position="70"/>
        <end position="87"/>
    </location>
</feature>
<feature type="transmembrane region" description="Helical" evidence="1">
    <location>
        <begin position="42"/>
        <end position="63"/>
    </location>
</feature>
<comment type="caution">
    <text evidence="2">The sequence shown here is derived from an EMBL/GenBank/DDBJ whole genome shotgun (WGS) entry which is preliminary data.</text>
</comment>
<keyword evidence="1" id="KW-1133">Transmembrane helix</keyword>
<name>T1B6M7_9ZZZZ</name>
<keyword evidence="1" id="KW-0812">Transmembrane</keyword>
<accession>T1B6M7</accession>
<dbReference type="AlphaFoldDB" id="T1B6M7"/>
<gene>
    <name evidence="2" type="ORF">B1B_06713</name>
</gene>